<evidence type="ECO:0000313" key="3">
    <source>
        <dbReference type="EMBL" id="BCS26053.1"/>
    </source>
</evidence>
<dbReference type="Proteomes" id="UP000654913">
    <property type="component" value="Chromosome 5"/>
</dbReference>
<sequence length="385" mass="42680">MAQDAGEVRVQPPDSSLPPGDPLMEKSSAAEWTSSPSNHFPSGQNNDSPSMDPLHTESKDKATALSPVLSDQVEENAGPSPTWGSKLRTLPAWIRSFEYPPDDDIEANATSRLLPSQPNDALVAQHNHSPYATSKQSGYSTRGGSLEVDQERESRWKNFSKSTTYPREAGVEEKLVTPEWLAENYADYSQPWRGQLEPDENSDDPLKKKRRREIWFKRFHNTLLQSPIVPLIIRLTVWTFSLVALALGGSIQHLSGDFPRHQGPSALMAIIVDAVALVYLIYITWDEYTSKPLGLRSPAAKARLILLDIFFIVFDSANLSLAFASLSSAEGACTEAEINQMLIPKNDNICQRQIALASVLLIALIAWLITFAISVLRLVERVSTK</sequence>
<dbReference type="OrthoDB" id="2589563at2759"/>
<keyword evidence="2" id="KW-1133">Transmembrane helix</keyword>
<dbReference type="GO" id="GO:0071944">
    <property type="term" value="C:cell periphery"/>
    <property type="evidence" value="ECO:0007669"/>
    <property type="project" value="TreeGrafter"/>
</dbReference>
<dbReference type="AlphaFoldDB" id="A0A7R7XSJ4"/>
<reference evidence="3" key="2">
    <citation type="submission" date="2021-02" db="EMBL/GenBank/DDBJ databases">
        <title>Aspergillus puulaauensis MK2 genome sequence.</title>
        <authorList>
            <person name="Futagami T."/>
            <person name="Mori K."/>
            <person name="Kadooka C."/>
            <person name="Tanaka T."/>
        </authorList>
    </citation>
    <scope>NUCLEOTIDE SEQUENCE</scope>
    <source>
        <strain evidence="3">MK2</strain>
    </source>
</reference>
<dbReference type="EMBL" id="AP024447">
    <property type="protein sequence ID" value="BCS26053.1"/>
    <property type="molecule type" value="Genomic_DNA"/>
</dbReference>
<feature type="transmembrane region" description="Helical" evidence="2">
    <location>
        <begin position="228"/>
        <end position="251"/>
    </location>
</feature>
<dbReference type="GO" id="GO:0000324">
    <property type="term" value="C:fungal-type vacuole"/>
    <property type="evidence" value="ECO:0007669"/>
    <property type="project" value="TreeGrafter"/>
</dbReference>
<feature type="transmembrane region" description="Helical" evidence="2">
    <location>
        <begin position="263"/>
        <end position="283"/>
    </location>
</feature>
<dbReference type="GeneID" id="64976058"/>
<dbReference type="KEGG" id="apuu:APUU_50764S"/>
<proteinExistence type="predicted"/>
<keyword evidence="4" id="KW-1185">Reference proteome</keyword>
<keyword evidence="2" id="KW-0812">Transmembrane</keyword>
<feature type="transmembrane region" description="Helical" evidence="2">
    <location>
        <begin position="354"/>
        <end position="379"/>
    </location>
</feature>
<evidence type="ECO:0000256" key="1">
    <source>
        <dbReference type="SAM" id="MobiDB-lite"/>
    </source>
</evidence>
<dbReference type="PANTHER" id="PTHR36819:SF1">
    <property type="entry name" value="REGULATOR OF PHOSPHOLIPASE D SRF1"/>
    <property type="match status" value="1"/>
</dbReference>
<protein>
    <recommendedName>
        <fullName evidence="5">Regulator of phospholipase D SRF1</fullName>
    </recommendedName>
</protein>
<gene>
    <name evidence="3" type="ORF">APUU_50764S</name>
</gene>
<accession>A0A7R7XSJ4</accession>
<feature type="compositionally biased region" description="Polar residues" evidence="1">
    <location>
        <begin position="30"/>
        <end position="49"/>
    </location>
</feature>
<reference evidence="3" key="1">
    <citation type="submission" date="2021-01" db="EMBL/GenBank/DDBJ databases">
        <authorList>
            <consortium name="Aspergillus puulaauensis MK2 genome sequencing consortium"/>
            <person name="Kazuki M."/>
            <person name="Futagami T."/>
        </authorList>
    </citation>
    <scope>NUCLEOTIDE SEQUENCE</scope>
    <source>
        <strain evidence="3">MK2</strain>
    </source>
</reference>
<dbReference type="PANTHER" id="PTHR36819">
    <property type="entry name" value="REGULATOR OF PHOSPHOLIPASE D SRF1"/>
    <property type="match status" value="1"/>
</dbReference>
<feature type="compositionally biased region" description="Polar residues" evidence="1">
    <location>
        <begin position="130"/>
        <end position="143"/>
    </location>
</feature>
<evidence type="ECO:0000313" key="4">
    <source>
        <dbReference type="Proteomes" id="UP000654913"/>
    </source>
</evidence>
<keyword evidence="2" id="KW-0472">Membrane</keyword>
<feature type="transmembrane region" description="Helical" evidence="2">
    <location>
        <begin position="304"/>
        <end position="324"/>
    </location>
</feature>
<feature type="region of interest" description="Disordered" evidence="1">
    <location>
        <begin position="130"/>
        <end position="153"/>
    </location>
</feature>
<feature type="region of interest" description="Disordered" evidence="1">
    <location>
        <begin position="1"/>
        <end position="86"/>
    </location>
</feature>
<name>A0A7R7XSJ4_9EURO</name>
<dbReference type="RefSeq" id="XP_041558247.1">
    <property type="nucleotide sequence ID" value="XM_041705797.1"/>
</dbReference>
<evidence type="ECO:0000256" key="2">
    <source>
        <dbReference type="SAM" id="Phobius"/>
    </source>
</evidence>
<evidence type="ECO:0008006" key="5">
    <source>
        <dbReference type="Google" id="ProtNLM"/>
    </source>
</evidence>
<dbReference type="InterPro" id="IPR037737">
    <property type="entry name" value="Srf1"/>
</dbReference>
<organism evidence="3 4">
    <name type="scientific">Aspergillus puulaauensis</name>
    <dbReference type="NCBI Taxonomy" id="1220207"/>
    <lineage>
        <taxon>Eukaryota</taxon>
        <taxon>Fungi</taxon>
        <taxon>Dikarya</taxon>
        <taxon>Ascomycota</taxon>
        <taxon>Pezizomycotina</taxon>
        <taxon>Eurotiomycetes</taxon>
        <taxon>Eurotiomycetidae</taxon>
        <taxon>Eurotiales</taxon>
        <taxon>Aspergillaceae</taxon>
        <taxon>Aspergillus</taxon>
    </lineage>
</organism>